<keyword evidence="3" id="KW-1185">Reference proteome</keyword>
<feature type="non-terminal residue" evidence="2">
    <location>
        <position position="1"/>
    </location>
</feature>
<keyword evidence="2" id="KW-0808">Transferase</keyword>
<sequence length="140" mass="15335">DSRSAFELSQLLEKQLSSPYSALRRGPLGKFLGNAFLLSASPQTVNDPELTGIEEEEPEVKLPATVQDAEAQTNTFELGTPRAVVLKGAAASGACTRQEEEEAMEKLREAVRLLQDARQRQKKAKDGETLGCRRSRSVMC</sequence>
<dbReference type="Proteomes" id="UP001642464">
    <property type="component" value="Unassembled WGS sequence"/>
</dbReference>
<accession>A0ABP0KKZ3</accession>
<feature type="compositionally biased region" description="Basic and acidic residues" evidence="1">
    <location>
        <begin position="118"/>
        <end position="128"/>
    </location>
</feature>
<evidence type="ECO:0000313" key="3">
    <source>
        <dbReference type="Proteomes" id="UP001642464"/>
    </source>
</evidence>
<evidence type="ECO:0000313" key="2">
    <source>
        <dbReference type="EMBL" id="CAK9027491.1"/>
    </source>
</evidence>
<dbReference type="GO" id="GO:0016301">
    <property type="term" value="F:kinase activity"/>
    <property type="evidence" value="ECO:0007669"/>
    <property type="project" value="UniProtKB-KW"/>
</dbReference>
<organism evidence="2 3">
    <name type="scientific">Durusdinium trenchii</name>
    <dbReference type="NCBI Taxonomy" id="1381693"/>
    <lineage>
        <taxon>Eukaryota</taxon>
        <taxon>Sar</taxon>
        <taxon>Alveolata</taxon>
        <taxon>Dinophyceae</taxon>
        <taxon>Suessiales</taxon>
        <taxon>Symbiodiniaceae</taxon>
        <taxon>Durusdinium</taxon>
    </lineage>
</organism>
<keyword evidence="2" id="KW-0418">Kinase</keyword>
<proteinExistence type="predicted"/>
<reference evidence="2 3" key="1">
    <citation type="submission" date="2024-02" db="EMBL/GenBank/DDBJ databases">
        <authorList>
            <person name="Chen Y."/>
            <person name="Shah S."/>
            <person name="Dougan E. K."/>
            <person name="Thang M."/>
            <person name="Chan C."/>
        </authorList>
    </citation>
    <scope>NUCLEOTIDE SEQUENCE [LARGE SCALE GENOMIC DNA]</scope>
</reference>
<gene>
    <name evidence="2" type="ORF">SCF082_LOCUS17941</name>
</gene>
<feature type="region of interest" description="Disordered" evidence="1">
    <location>
        <begin position="118"/>
        <end position="140"/>
    </location>
</feature>
<dbReference type="EMBL" id="CAXAMM010011936">
    <property type="protein sequence ID" value="CAK9027491.1"/>
    <property type="molecule type" value="Genomic_DNA"/>
</dbReference>
<evidence type="ECO:0000256" key="1">
    <source>
        <dbReference type="SAM" id="MobiDB-lite"/>
    </source>
</evidence>
<name>A0ABP0KKZ3_9DINO</name>
<comment type="caution">
    <text evidence="2">The sequence shown here is derived from an EMBL/GenBank/DDBJ whole genome shotgun (WGS) entry which is preliminary data.</text>
</comment>
<protein>
    <submittedName>
        <fullName evidence="2">Serine/threonine-protein kinase pkn1</fullName>
    </submittedName>
</protein>